<proteinExistence type="inferred from homology"/>
<dbReference type="Pfam" id="PF25888">
    <property type="entry name" value="WHD_DnaB"/>
    <property type="match status" value="1"/>
</dbReference>
<feature type="domain" description="Replicative helicase loading/DNA remodeling protein DnaB N-terminal winged helix" evidence="4">
    <location>
        <begin position="10"/>
        <end position="264"/>
    </location>
</feature>
<feature type="region of interest" description="Disordered" evidence="2">
    <location>
        <begin position="400"/>
        <end position="456"/>
    </location>
</feature>
<accession>A0AA40X868</accession>
<dbReference type="InterPro" id="IPR058660">
    <property type="entry name" value="WHD_DnaB"/>
</dbReference>
<dbReference type="Proteomes" id="UP000743107">
    <property type="component" value="Unassembled WGS sequence"/>
</dbReference>
<evidence type="ECO:0000259" key="3">
    <source>
        <dbReference type="Pfam" id="PF07261"/>
    </source>
</evidence>
<reference evidence="5" key="1">
    <citation type="submission" date="2020-11" db="EMBL/GenBank/DDBJ databases">
        <title>Antibiotic susceptibility profiles of Pediococcus pentosaceus from various origins and their implications for the safety assessment of strains with food-technology applications.</title>
        <authorList>
            <person name="Shani N."/>
            <person name="Oberhaensli S."/>
            <person name="Arias E."/>
        </authorList>
    </citation>
    <scope>NUCLEOTIDE SEQUENCE</scope>
    <source>
        <strain evidence="5">FAM 19164</strain>
    </source>
</reference>
<comment type="similarity">
    <text evidence="1">Belongs to the DnaB/DnaD family.</text>
</comment>
<evidence type="ECO:0000256" key="1">
    <source>
        <dbReference type="ARBA" id="ARBA00093462"/>
    </source>
</evidence>
<dbReference type="Pfam" id="PF07261">
    <property type="entry name" value="DnaB_2"/>
    <property type="match status" value="1"/>
</dbReference>
<evidence type="ECO:0000313" key="5">
    <source>
        <dbReference type="EMBL" id="MBF7126738.1"/>
    </source>
</evidence>
<evidence type="ECO:0000259" key="4">
    <source>
        <dbReference type="Pfam" id="PF25888"/>
    </source>
</evidence>
<feature type="domain" description="DnaB/C C-terminal" evidence="3">
    <location>
        <begin position="317"/>
        <end position="390"/>
    </location>
</feature>
<evidence type="ECO:0000313" key="6">
    <source>
        <dbReference type="Proteomes" id="UP000743107"/>
    </source>
</evidence>
<organism evidence="5 6">
    <name type="scientific">Pediococcus pentosaceus</name>
    <dbReference type="NCBI Taxonomy" id="1255"/>
    <lineage>
        <taxon>Bacteria</taxon>
        <taxon>Bacillati</taxon>
        <taxon>Bacillota</taxon>
        <taxon>Bacilli</taxon>
        <taxon>Lactobacillales</taxon>
        <taxon>Lactobacillaceae</taxon>
        <taxon>Pediococcus</taxon>
    </lineage>
</organism>
<feature type="compositionally biased region" description="Basic and acidic residues" evidence="2">
    <location>
        <begin position="426"/>
        <end position="456"/>
    </location>
</feature>
<comment type="caution">
    <text evidence="5">The sequence shown here is derived from an EMBL/GenBank/DDBJ whole genome shotgun (WGS) entry which is preliminary data.</text>
</comment>
<evidence type="ECO:0000256" key="2">
    <source>
        <dbReference type="SAM" id="MobiDB-lite"/>
    </source>
</evidence>
<name>A0AA40X868_PEDPE</name>
<dbReference type="AlphaFoldDB" id="A0AA40X868"/>
<dbReference type="InterPro" id="IPR006343">
    <property type="entry name" value="DnaB/C_C"/>
</dbReference>
<gene>
    <name evidence="5" type="ORF">ITQ97_02650</name>
</gene>
<dbReference type="RefSeq" id="WP_060743741.1">
    <property type="nucleotide sequence ID" value="NZ_CP023655.1"/>
</dbReference>
<protein>
    <submittedName>
        <fullName evidence="5">DnaD domain protein</fullName>
    </submittedName>
</protein>
<sequence>MATEMSELAPHDSFIIDSQRQITDFEQRSLTTLYRPLLTSDAYSLMMVLWEMSQETKSISEQYTHTILLNWLGIDLPAIVEARGRLEALGLLKTYQRKIDRRSLFLYALQAPADPVKFFKDDTLSALLLGVIGESEFDRLSHRLIKQHVRQDEFYDVSKKLGDYFQLGSSVINKPDVINQVQKSLSETEHEVDTEVINQDFDFKLLAQMLSSSFVDHQSLLENEHLIMVEQTIYGINESEMAQLIKASTSYEDNKIDPKELKSRVLNAYNGQTPVKDDGNSQPKNESIPNNALAKLTTEERAIISATYAMSPNAFIESLKAQAGGFTTAAEKRIITDLVGKGLMPISVINFLVYYFIVDQGRPTLNKNLVEAIANDWIKNKIKTPVEALEFIRKRQEQKKNTNNNYSKNRRTIQRETLPEWATETAKTKEPKQVNPETTKKINEQLKKLRSRGKEG</sequence>
<dbReference type="EMBL" id="JADOFV010000001">
    <property type="protein sequence ID" value="MBF7126738.1"/>
    <property type="molecule type" value="Genomic_DNA"/>
</dbReference>